<sequence>MLAPPIALPPLRVTQKWHERMHHEPGHRWLRELLRDVMRQMLAPVPSR</sequence>
<evidence type="ECO:0000313" key="1">
    <source>
        <dbReference type="EMBL" id="AGC71028.1"/>
    </source>
</evidence>
<proteinExistence type="predicted"/>
<name>L7VVI1_9BACT</name>
<accession>L7VVI1</accession>
<organism evidence="1">
    <name type="scientific">uncultured bacterium A1Q1_fos_1231</name>
    <dbReference type="NCBI Taxonomy" id="1256544"/>
    <lineage>
        <taxon>Bacteria</taxon>
        <taxon>environmental samples</taxon>
    </lineage>
</organism>
<dbReference type="AlphaFoldDB" id="L7VVI1"/>
<dbReference type="EMBL" id="JX649860">
    <property type="protein sequence ID" value="AGC71028.1"/>
    <property type="molecule type" value="Genomic_DNA"/>
</dbReference>
<reference evidence="1" key="1">
    <citation type="submission" date="2012-09" db="EMBL/GenBank/DDBJ databases">
        <title>Metagenomic Characterization of a Microbial Community in Wastewater Detects High Levels of Antibiotic Resistance.</title>
        <authorList>
            <person name="Abrams M."/>
            <person name="Caldwell A."/>
            <person name="Vandaei E."/>
            <person name="Lee W."/>
            <person name="Perrott J."/>
            <person name="Khan S.Y."/>
            <person name="Ta J."/>
            <person name="Romero D."/>
            <person name="Nguyen V."/>
            <person name="Pourmand N."/>
            <person name="Ouverney C.C."/>
        </authorList>
    </citation>
    <scope>NUCLEOTIDE SEQUENCE</scope>
</reference>
<evidence type="ECO:0008006" key="2">
    <source>
        <dbReference type="Google" id="ProtNLM"/>
    </source>
</evidence>
<protein>
    <recommendedName>
        <fullName evidence="2">Transcriptional regulator, LysR family</fullName>
    </recommendedName>
</protein>
<dbReference type="Gene3D" id="3.40.190.10">
    <property type="entry name" value="Periplasmic binding protein-like II"/>
    <property type="match status" value="1"/>
</dbReference>